<dbReference type="Gene3D" id="1.10.30.50">
    <property type="match status" value="1"/>
</dbReference>
<organism evidence="1 3">
    <name type="scientific">Leptospira bourretii</name>
    <dbReference type="NCBI Taxonomy" id="2484962"/>
    <lineage>
        <taxon>Bacteria</taxon>
        <taxon>Pseudomonadati</taxon>
        <taxon>Spirochaetota</taxon>
        <taxon>Spirochaetia</taxon>
        <taxon>Leptospirales</taxon>
        <taxon>Leptospiraceae</taxon>
        <taxon>Leptospira</taxon>
    </lineage>
</organism>
<evidence type="ECO:0000313" key="3">
    <source>
        <dbReference type="Proteomes" id="UP000297394"/>
    </source>
</evidence>
<dbReference type="RefSeq" id="WP_135748528.1">
    <property type="nucleotide sequence ID" value="NZ_RQFL01000024.1"/>
</dbReference>
<evidence type="ECO:0000313" key="4">
    <source>
        <dbReference type="Proteomes" id="UP000297918"/>
    </source>
</evidence>
<reference evidence="1 3" key="2">
    <citation type="journal article" date="2019" name="PLoS Negl. Trop. Dis.">
        <title>Revisiting the worldwide diversity of Leptospira species in the environment.</title>
        <authorList>
            <person name="Vincent A.T."/>
            <person name="Schiettekatte O."/>
            <person name="Bourhy P."/>
            <person name="Veyrier F.J."/>
            <person name="Picardeau M."/>
        </authorList>
    </citation>
    <scope>NUCLEOTIDE SEQUENCE [LARGE SCALE GENOMIC DNA]</scope>
    <source>
        <strain evidence="1 3">201800280</strain>
        <strain evidence="2">201800281</strain>
    </source>
</reference>
<accession>A0A4R9IKV0</accession>
<evidence type="ECO:0000313" key="2">
    <source>
        <dbReference type="EMBL" id="TGK90580.1"/>
    </source>
</evidence>
<dbReference type="EMBL" id="RQFM01000022">
    <property type="protein sequence ID" value="TGK84813.1"/>
    <property type="molecule type" value="Genomic_DNA"/>
</dbReference>
<dbReference type="Proteomes" id="UP000297918">
    <property type="component" value="Unassembled WGS sequence"/>
</dbReference>
<dbReference type="OrthoDB" id="336037at2"/>
<gene>
    <name evidence="1" type="ORF">EHQ23_08950</name>
    <name evidence="2" type="ORF">EHQ26_10550</name>
</gene>
<comment type="caution">
    <text evidence="1">The sequence shown here is derived from an EMBL/GenBank/DDBJ whole genome shotgun (WGS) entry which is preliminary data.</text>
</comment>
<dbReference type="Proteomes" id="UP000297394">
    <property type="component" value="Unassembled WGS sequence"/>
</dbReference>
<evidence type="ECO:0008006" key="5">
    <source>
        <dbReference type="Google" id="ProtNLM"/>
    </source>
</evidence>
<reference evidence="2" key="1">
    <citation type="submission" date="2018-10" db="EMBL/GenBank/DDBJ databases">
        <authorList>
            <person name="Vincent A.T."/>
            <person name="Schiettekatte O."/>
            <person name="Bourhy P."/>
            <person name="Veyrier F.J."/>
            <person name="Picardeau M."/>
        </authorList>
    </citation>
    <scope>NUCLEOTIDE SEQUENCE</scope>
    <source>
        <strain evidence="2">201800281</strain>
    </source>
</reference>
<proteinExistence type="predicted"/>
<protein>
    <recommendedName>
        <fullName evidence="5">HNH endonuclease</fullName>
    </recommendedName>
</protein>
<evidence type="ECO:0000313" key="1">
    <source>
        <dbReference type="EMBL" id="TGK84813.1"/>
    </source>
</evidence>
<dbReference type="AlphaFoldDB" id="A0A4R9IKV0"/>
<sequence length="107" mass="12563">MAEKNKLTNKDGKFVFKASHFRELLAKQEYKCYITNRDLTPEVTFAEHIVPLRLGGTHCQNNICLVHEILYRMKRYHSIDEIVEMSADVINNLGNKYGYKITKTKKR</sequence>
<keyword evidence="4" id="KW-1185">Reference proteome</keyword>
<name>A0A4R9IKV0_9LEPT</name>
<dbReference type="EMBL" id="RQFL01000024">
    <property type="protein sequence ID" value="TGK90580.1"/>
    <property type="molecule type" value="Genomic_DNA"/>
</dbReference>